<sequence>MDMPPMNVSGRFAGNGVLYRLADAAIIAACGMTTTHWFAQRQQVDIAPIHALLVYLCSFIAIAMFPAFRLYASWRGRSLADLAARSLGAWATVFALGILASFLSHQTEAISRLWAGTWFVATAVGLVGARLAAHGVLRRARDRGLNGKRVVMVGFGALGHDLWRRVHAARSTGYEVVGIYADAKEQTPACAHRLRTLDDLSGFIRQHEVREVWIALPVESSQLVSLAMHALRHDPIDVRWIPDVMSVHLLGHRAHEFLGVPAIELNSLPAAGVRGMAKEGFDRVFALCALVGLAPLMLAIAVLIKLGSRGPVLFTQARLGVDGQVFQVYKFRSMTLHHETPGRVTQATRDDARVTALGAFLRRTSLDELPQFFNVLRGEMSVVGPRPHALEHNEQFKDLVARYMMRHRVKPGITGWAQVNGFRGQTDTVLKMRDRVEFDLYYIQNWTFLMDLRIIARTAVAGWTGKDVY</sequence>
<keyword evidence="6 7" id="KW-0472">Membrane</keyword>
<evidence type="ECO:0000256" key="5">
    <source>
        <dbReference type="ARBA" id="ARBA00022989"/>
    </source>
</evidence>
<feature type="transmembrane region" description="Helical" evidence="7">
    <location>
        <begin position="21"/>
        <end position="39"/>
    </location>
</feature>
<feature type="transmembrane region" description="Helical" evidence="7">
    <location>
        <begin position="51"/>
        <end position="70"/>
    </location>
</feature>
<keyword evidence="5 7" id="KW-1133">Transmembrane helix</keyword>
<evidence type="ECO:0000313" key="10">
    <source>
        <dbReference type="Proteomes" id="UP000076848"/>
    </source>
</evidence>
<dbReference type="NCBIfam" id="TIGR03023">
    <property type="entry name" value="WcaJ_sugtrans"/>
    <property type="match status" value="1"/>
</dbReference>
<evidence type="ECO:0000313" key="9">
    <source>
        <dbReference type="EMBL" id="SAI65544.1"/>
    </source>
</evidence>
<dbReference type="STRING" id="288768.SAMEA3906486_00287"/>
<evidence type="ECO:0000256" key="3">
    <source>
        <dbReference type="ARBA" id="ARBA00022679"/>
    </source>
</evidence>
<dbReference type="InterPro" id="IPR003362">
    <property type="entry name" value="Bact_transf"/>
</dbReference>
<keyword evidence="3 9" id="KW-0808">Transferase</keyword>
<comment type="similarity">
    <text evidence="2">Belongs to the bacterial sugar transferase family.</text>
</comment>
<feature type="transmembrane region" description="Helical" evidence="7">
    <location>
        <begin position="115"/>
        <end position="133"/>
    </location>
</feature>
<dbReference type="GO" id="GO:0016020">
    <property type="term" value="C:membrane"/>
    <property type="evidence" value="ECO:0007669"/>
    <property type="project" value="UniProtKB-SubCell"/>
</dbReference>
<dbReference type="AlphaFoldDB" id="A0A157S565"/>
<accession>A0A157S565</accession>
<protein>
    <submittedName>
        <fullName evidence="9">Capsular polysaccharide biosynthesis glucosyltransferase</fullName>
    </submittedName>
</protein>
<evidence type="ECO:0000256" key="4">
    <source>
        <dbReference type="ARBA" id="ARBA00022692"/>
    </source>
</evidence>
<dbReference type="Gene3D" id="3.40.50.720">
    <property type="entry name" value="NAD(P)-binding Rossmann-like Domain"/>
    <property type="match status" value="1"/>
</dbReference>
<keyword evidence="4 7" id="KW-0812">Transmembrane</keyword>
<dbReference type="InterPro" id="IPR017475">
    <property type="entry name" value="EPS_sugar_tfrase"/>
</dbReference>
<name>A0A157S565_9BORD</name>
<dbReference type="PANTHER" id="PTHR30576:SF0">
    <property type="entry name" value="UNDECAPRENYL-PHOSPHATE N-ACETYLGALACTOSAMINYL 1-PHOSPHATE TRANSFERASE-RELATED"/>
    <property type="match status" value="1"/>
</dbReference>
<evidence type="ECO:0000259" key="8">
    <source>
        <dbReference type="Pfam" id="PF02397"/>
    </source>
</evidence>
<dbReference type="InterPro" id="IPR017473">
    <property type="entry name" value="Undecaprenyl-P_gluc_Ptfrase"/>
</dbReference>
<feature type="domain" description="Bacterial sugar transferase" evidence="8">
    <location>
        <begin position="278"/>
        <end position="461"/>
    </location>
</feature>
<reference evidence="9 10" key="1">
    <citation type="submission" date="2016-04" db="EMBL/GenBank/DDBJ databases">
        <authorList>
            <consortium name="Pathogen Informatics"/>
        </authorList>
    </citation>
    <scope>NUCLEOTIDE SEQUENCE [LARGE SCALE GENOMIC DNA]</scope>
    <source>
        <strain evidence="9 10">H050680373</strain>
    </source>
</reference>
<dbReference type="RefSeq" id="WP_066122736.1">
    <property type="nucleotide sequence ID" value="NZ_FKIF01000001.1"/>
</dbReference>
<proteinExistence type="inferred from homology"/>
<feature type="transmembrane region" description="Helical" evidence="7">
    <location>
        <begin position="82"/>
        <end position="103"/>
    </location>
</feature>
<dbReference type="SUPFAM" id="SSF51735">
    <property type="entry name" value="NAD(P)-binding Rossmann-fold domains"/>
    <property type="match status" value="1"/>
</dbReference>
<evidence type="ECO:0000256" key="2">
    <source>
        <dbReference type="ARBA" id="ARBA00006464"/>
    </source>
</evidence>
<evidence type="ECO:0000256" key="1">
    <source>
        <dbReference type="ARBA" id="ARBA00004141"/>
    </source>
</evidence>
<dbReference type="Proteomes" id="UP000076848">
    <property type="component" value="Unassembled WGS sequence"/>
</dbReference>
<comment type="subcellular location">
    <subcellularLocation>
        <location evidence="1">Membrane</location>
        <topology evidence="1">Multi-pass membrane protein</topology>
    </subcellularLocation>
</comment>
<organism evidence="9 10">
    <name type="scientific">Bordetella ansorpii</name>
    <dbReference type="NCBI Taxonomy" id="288768"/>
    <lineage>
        <taxon>Bacteria</taxon>
        <taxon>Pseudomonadati</taxon>
        <taxon>Pseudomonadota</taxon>
        <taxon>Betaproteobacteria</taxon>
        <taxon>Burkholderiales</taxon>
        <taxon>Alcaligenaceae</taxon>
        <taxon>Bordetella</taxon>
    </lineage>
</organism>
<evidence type="ECO:0000256" key="6">
    <source>
        <dbReference type="ARBA" id="ARBA00023136"/>
    </source>
</evidence>
<dbReference type="OrthoDB" id="9808602at2"/>
<feature type="transmembrane region" description="Helical" evidence="7">
    <location>
        <begin position="284"/>
        <end position="304"/>
    </location>
</feature>
<evidence type="ECO:0000256" key="7">
    <source>
        <dbReference type="SAM" id="Phobius"/>
    </source>
</evidence>
<dbReference type="EMBL" id="FKIF01000001">
    <property type="protein sequence ID" value="SAI65544.1"/>
    <property type="molecule type" value="Genomic_DNA"/>
</dbReference>
<dbReference type="Pfam" id="PF13727">
    <property type="entry name" value="CoA_binding_3"/>
    <property type="match status" value="1"/>
</dbReference>
<dbReference type="GO" id="GO:0016780">
    <property type="term" value="F:phosphotransferase activity, for other substituted phosphate groups"/>
    <property type="evidence" value="ECO:0007669"/>
    <property type="project" value="TreeGrafter"/>
</dbReference>
<gene>
    <name evidence="9" type="primary">wcaJ_1</name>
    <name evidence="9" type="ORF">SAMEA3906486_00287</name>
</gene>
<dbReference type="NCBIfam" id="TIGR03025">
    <property type="entry name" value="EPS_sugtrans"/>
    <property type="match status" value="1"/>
</dbReference>
<dbReference type="Pfam" id="PF02397">
    <property type="entry name" value="Bac_transf"/>
    <property type="match status" value="1"/>
</dbReference>
<dbReference type="PANTHER" id="PTHR30576">
    <property type="entry name" value="COLANIC BIOSYNTHESIS UDP-GLUCOSE LIPID CARRIER TRANSFERASE"/>
    <property type="match status" value="1"/>
</dbReference>
<dbReference type="InterPro" id="IPR036291">
    <property type="entry name" value="NAD(P)-bd_dom_sf"/>
</dbReference>
<keyword evidence="10" id="KW-1185">Reference proteome</keyword>